<dbReference type="EMBL" id="CP089982">
    <property type="protein sequence ID" value="WXA96485.1"/>
    <property type="molecule type" value="Genomic_DNA"/>
</dbReference>
<feature type="transmembrane region" description="Helical" evidence="2">
    <location>
        <begin position="267"/>
        <end position="288"/>
    </location>
</feature>
<feature type="transmembrane region" description="Helical" evidence="2">
    <location>
        <begin position="214"/>
        <end position="238"/>
    </location>
</feature>
<feature type="transmembrane region" description="Helical" evidence="2">
    <location>
        <begin position="144"/>
        <end position="163"/>
    </location>
</feature>
<proteinExistence type="predicted"/>
<keyword evidence="4" id="KW-0012">Acyltransferase</keyword>
<dbReference type="RefSeq" id="WP_394847100.1">
    <property type="nucleotide sequence ID" value="NZ_CP089982.1"/>
</dbReference>
<keyword evidence="5" id="KW-1185">Reference proteome</keyword>
<evidence type="ECO:0000313" key="4">
    <source>
        <dbReference type="EMBL" id="WXA96485.1"/>
    </source>
</evidence>
<dbReference type="InterPro" id="IPR002656">
    <property type="entry name" value="Acyl_transf_3_dom"/>
</dbReference>
<feature type="transmembrane region" description="Helical" evidence="2">
    <location>
        <begin position="102"/>
        <end position="124"/>
    </location>
</feature>
<keyword evidence="2" id="KW-0472">Membrane</keyword>
<dbReference type="PANTHER" id="PTHR23028">
    <property type="entry name" value="ACETYLTRANSFERASE"/>
    <property type="match status" value="1"/>
</dbReference>
<feature type="transmembrane region" description="Helical" evidence="2">
    <location>
        <begin position="175"/>
        <end position="194"/>
    </location>
</feature>
<evidence type="ECO:0000259" key="3">
    <source>
        <dbReference type="Pfam" id="PF01757"/>
    </source>
</evidence>
<keyword evidence="2" id="KW-1133">Transmembrane helix</keyword>
<feature type="region of interest" description="Disordered" evidence="1">
    <location>
        <begin position="376"/>
        <end position="395"/>
    </location>
</feature>
<dbReference type="PANTHER" id="PTHR23028:SF131">
    <property type="entry name" value="BLR2367 PROTEIN"/>
    <property type="match status" value="1"/>
</dbReference>
<feature type="transmembrane region" description="Helical" evidence="2">
    <location>
        <begin position="333"/>
        <end position="356"/>
    </location>
</feature>
<protein>
    <submittedName>
        <fullName evidence="4">Acyltransferase</fullName>
    </submittedName>
</protein>
<name>A0ABZ2KHE4_9BACT</name>
<dbReference type="GO" id="GO:0016746">
    <property type="term" value="F:acyltransferase activity"/>
    <property type="evidence" value="ECO:0007669"/>
    <property type="project" value="UniProtKB-KW"/>
</dbReference>
<feature type="transmembrane region" description="Helical" evidence="2">
    <location>
        <begin position="21"/>
        <end position="43"/>
    </location>
</feature>
<evidence type="ECO:0000256" key="1">
    <source>
        <dbReference type="SAM" id="MobiDB-lite"/>
    </source>
</evidence>
<evidence type="ECO:0000313" key="5">
    <source>
        <dbReference type="Proteomes" id="UP001379533"/>
    </source>
</evidence>
<dbReference type="Proteomes" id="UP001379533">
    <property type="component" value="Chromosome"/>
</dbReference>
<feature type="domain" description="Acyltransferase 3" evidence="3">
    <location>
        <begin position="17"/>
        <end position="356"/>
    </location>
</feature>
<organism evidence="4 5">
    <name type="scientific">Pendulispora brunnea</name>
    <dbReference type="NCBI Taxonomy" id="2905690"/>
    <lineage>
        <taxon>Bacteria</taxon>
        <taxon>Pseudomonadati</taxon>
        <taxon>Myxococcota</taxon>
        <taxon>Myxococcia</taxon>
        <taxon>Myxococcales</taxon>
        <taxon>Sorangiineae</taxon>
        <taxon>Pendulisporaceae</taxon>
        <taxon>Pendulispora</taxon>
    </lineage>
</organism>
<evidence type="ECO:0000256" key="2">
    <source>
        <dbReference type="SAM" id="Phobius"/>
    </source>
</evidence>
<feature type="transmembrane region" description="Helical" evidence="2">
    <location>
        <begin position="245"/>
        <end position="261"/>
    </location>
</feature>
<keyword evidence="2" id="KW-0812">Transmembrane</keyword>
<keyword evidence="4" id="KW-0808">Transferase</keyword>
<feature type="transmembrane region" description="Helical" evidence="2">
    <location>
        <begin position="63"/>
        <end position="90"/>
    </location>
</feature>
<reference evidence="4 5" key="1">
    <citation type="submission" date="2021-12" db="EMBL/GenBank/DDBJ databases">
        <title>Discovery of the Pendulisporaceae a myxobacterial family with distinct sporulation behavior and unique specialized metabolism.</title>
        <authorList>
            <person name="Garcia R."/>
            <person name="Popoff A."/>
            <person name="Bader C.D."/>
            <person name="Loehr J."/>
            <person name="Walesch S."/>
            <person name="Walt C."/>
            <person name="Boldt J."/>
            <person name="Bunk B."/>
            <person name="Haeckl F.J.F.P.J."/>
            <person name="Gunesch A.P."/>
            <person name="Birkelbach J."/>
            <person name="Nuebel U."/>
            <person name="Pietschmann T."/>
            <person name="Bach T."/>
            <person name="Mueller R."/>
        </authorList>
    </citation>
    <scope>NUCLEOTIDE SEQUENCE [LARGE SCALE GENOMIC DNA]</scope>
    <source>
        <strain evidence="4 5">MSr12523</strain>
    </source>
</reference>
<feature type="transmembrane region" description="Helical" evidence="2">
    <location>
        <begin position="308"/>
        <end position="327"/>
    </location>
</feature>
<sequence>MAHASTFAEARPKQLPSLTGLRFLSALLVFIFHVSCTTPAWTFLASKSQLHLFGSVVAECGRIGVAFFFVLSGFVLTWSSRPVSNIFVFWWRRLLKIYPNHIATWLVAMLFVGGSAAAPVTWMANLLLLHAWVPRYESFLSINIPSWSLCSEAFFYFLFPFLLPLVKKIPENRLWLGLFAMGAAVFAIAVIGSHCLPVNPPLPEASPAGVWQFWFVYFLPVTRTLEFVMGIVVARIVMSGRWIRLGLRGAALLAGASYVVASLSPWLYSLAAVTVIPLSLLIAAAATADIERRTAFLSHPFIVRLGELSFAFYMVHGLVLTGVRMLLGRDAYFGAAANVAIIGAELVASLFGAWLLHSLVERPMMRLGTPTPPLIGHGVIPESQRQPQLSGGHGS</sequence>
<dbReference type="Pfam" id="PF01757">
    <property type="entry name" value="Acyl_transf_3"/>
    <property type="match status" value="1"/>
</dbReference>
<accession>A0ABZ2KHE4</accession>
<gene>
    <name evidence="4" type="ORF">LZC95_06480</name>
</gene>
<dbReference type="InterPro" id="IPR050879">
    <property type="entry name" value="Acyltransferase_3"/>
</dbReference>